<protein>
    <submittedName>
        <fullName evidence="1">Uncharacterized protein</fullName>
    </submittedName>
</protein>
<organism evidence="1">
    <name type="scientific">Oryza brachyantha</name>
    <name type="common">malo sina</name>
    <dbReference type="NCBI Taxonomy" id="4533"/>
    <lineage>
        <taxon>Eukaryota</taxon>
        <taxon>Viridiplantae</taxon>
        <taxon>Streptophyta</taxon>
        <taxon>Embryophyta</taxon>
        <taxon>Tracheophyta</taxon>
        <taxon>Spermatophyta</taxon>
        <taxon>Magnoliopsida</taxon>
        <taxon>Liliopsida</taxon>
        <taxon>Poales</taxon>
        <taxon>Poaceae</taxon>
        <taxon>BOP clade</taxon>
        <taxon>Oryzoideae</taxon>
        <taxon>Oryzeae</taxon>
        <taxon>Oryzinae</taxon>
        <taxon>Oryza</taxon>
    </lineage>
</organism>
<reference evidence="1" key="1">
    <citation type="journal article" date="2013" name="Nat. Commun.">
        <title>Whole-genome sequencing of Oryza brachyantha reveals mechanisms underlying Oryza genome evolution.</title>
        <authorList>
            <person name="Chen J."/>
            <person name="Huang Q."/>
            <person name="Gao D."/>
            <person name="Wang J."/>
            <person name="Lang Y."/>
            <person name="Liu T."/>
            <person name="Li B."/>
            <person name="Bai Z."/>
            <person name="Luis Goicoechea J."/>
            <person name="Liang C."/>
            <person name="Chen C."/>
            <person name="Zhang W."/>
            <person name="Sun S."/>
            <person name="Liao Y."/>
            <person name="Zhang X."/>
            <person name="Yang L."/>
            <person name="Song C."/>
            <person name="Wang M."/>
            <person name="Shi J."/>
            <person name="Liu G."/>
            <person name="Liu J."/>
            <person name="Zhou H."/>
            <person name="Zhou W."/>
            <person name="Yu Q."/>
            <person name="An N."/>
            <person name="Chen Y."/>
            <person name="Cai Q."/>
            <person name="Wang B."/>
            <person name="Liu B."/>
            <person name="Min J."/>
            <person name="Huang Y."/>
            <person name="Wu H."/>
            <person name="Li Z."/>
            <person name="Zhang Y."/>
            <person name="Yin Y."/>
            <person name="Song W."/>
            <person name="Jiang J."/>
            <person name="Jackson S.A."/>
            <person name="Wing R.A."/>
            <person name="Wang J."/>
            <person name="Chen M."/>
        </authorList>
    </citation>
    <scope>NUCLEOTIDE SEQUENCE [LARGE SCALE GENOMIC DNA]</scope>
    <source>
        <strain evidence="1">cv. IRGC 101232</strain>
    </source>
</reference>
<reference evidence="1" key="2">
    <citation type="submission" date="2013-04" db="UniProtKB">
        <authorList>
            <consortium name="EnsemblPlants"/>
        </authorList>
    </citation>
    <scope>IDENTIFICATION</scope>
</reference>
<keyword evidence="2" id="KW-1185">Reference proteome</keyword>
<dbReference type="HOGENOM" id="CLU_1707006_0_0_1"/>
<name>J3N7U6_ORYBR</name>
<dbReference type="AlphaFoldDB" id="J3N7U6"/>
<accession>J3N7U6</accession>
<dbReference type="Gramene" id="OB11G18820.1">
    <property type="protein sequence ID" value="OB11G18820.1"/>
    <property type="gene ID" value="OB11G18820"/>
</dbReference>
<evidence type="ECO:0000313" key="2">
    <source>
        <dbReference type="Proteomes" id="UP000006038"/>
    </source>
</evidence>
<evidence type="ECO:0000313" key="1">
    <source>
        <dbReference type="EnsemblPlants" id="OB11G18820.1"/>
    </source>
</evidence>
<dbReference type="Proteomes" id="UP000006038">
    <property type="component" value="Chromosome 11"/>
</dbReference>
<sequence>MVEGLENRIPPSPREPTENVVVEDVSNDIDVAGEGALKVLAPPNEKYDGSVNLAEFFQMYSTIIEAAGGDDRVMANFFPMVLKGQACAWLMNLPCTPWRTCASSSSRTSKACSTARGRRRNYTRCSDGTTIPFASTSSSSARYGTTSREFLLMQ</sequence>
<dbReference type="EnsemblPlants" id="OB11G18820.1">
    <property type="protein sequence ID" value="OB11G18820.1"/>
    <property type="gene ID" value="OB11G18820"/>
</dbReference>
<proteinExistence type="predicted"/>